<evidence type="ECO:0000256" key="1">
    <source>
        <dbReference type="SAM" id="MobiDB-lite"/>
    </source>
</evidence>
<dbReference type="PANTHER" id="PTHR48429:SF1">
    <property type="entry name" value="AGENET DOMAIN-CONTAINING PROTEIN"/>
    <property type="match status" value="1"/>
</dbReference>
<feature type="region of interest" description="Disordered" evidence="1">
    <location>
        <begin position="864"/>
        <end position="1139"/>
    </location>
</feature>
<feature type="region of interest" description="Disordered" evidence="1">
    <location>
        <begin position="387"/>
        <end position="411"/>
    </location>
</feature>
<dbReference type="InterPro" id="IPR055274">
    <property type="entry name" value="SWO1"/>
</dbReference>
<organism evidence="3 4">
    <name type="scientific">Ceratodon purpureus</name>
    <name type="common">Fire moss</name>
    <name type="synonym">Dicranum purpureum</name>
    <dbReference type="NCBI Taxonomy" id="3225"/>
    <lineage>
        <taxon>Eukaryota</taxon>
        <taxon>Viridiplantae</taxon>
        <taxon>Streptophyta</taxon>
        <taxon>Embryophyta</taxon>
        <taxon>Bryophyta</taxon>
        <taxon>Bryophytina</taxon>
        <taxon>Bryopsida</taxon>
        <taxon>Dicranidae</taxon>
        <taxon>Pseudoditrichales</taxon>
        <taxon>Ditrichaceae</taxon>
        <taxon>Ceratodon</taxon>
    </lineage>
</organism>
<feature type="region of interest" description="Disordered" evidence="1">
    <location>
        <begin position="114"/>
        <end position="304"/>
    </location>
</feature>
<reference evidence="3" key="1">
    <citation type="submission" date="2020-06" db="EMBL/GenBank/DDBJ databases">
        <title>WGS assembly of Ceratodon purpureus strain R40.</title>
        <authorList>
            <person name="Carey S.B."/>
            <person name="Jenkins J."/>
            <person name="Shu S."/>
            <person name="Lovell J.T."/>
            <person name="Sreedasyam A."/>
            <person name="Maumus F."/>
            <person name="Tiley G.P."/>
            <person name="Fernandez-Pozo N."/>
            <person name="Barry K."/>
            <person name="Chen C."/>
            <person name="Wang M."/>
            <person name="Lipzen A."/>
            <person name="Daum C."/>
            <person name="Saski C.A."/>
            <person name="Payton A.C."/>
            <person name="Mcbreen J.C."/>
            <person name="Conrad R.E."/>
            <person name="Kollar L.M."/>
            <person name="Olsson S."/>
            <person name="Huttunen S."/>
            <person name="Landis J.B."/>
            <person name="Wickett N.J."/>
            <person name="Johnson M.G."/>
            <person name="Rensing S.A."/>
            <person name="Grimwood J."/>
            <person name="Schmutz J."/>
            <person name="Mcdaniel S.F."/>
        </authorList>
    </citation>
    <scope>NUCLEOTIDE SEQUENCE</scope>
    <source>
        <strain evidence="3">R40</strain>
    </source>
</reference>
<dbReference type="InterPro" id="IPR008395">
    <property type="entry name" value="Agenet-like_dom"/>
</dbReference>
<feature type="region of interest" description="Disordered" evidence="1">
    <location>
        <begin position="587"/>
        <end position="693"/>
    </location>
</feature>
<dbReference type="Proteomes" id="UP000822688">
    <property type="component" value="Chromosome 3"/>
</dbReference>
<gene>
    <name evidence="3" type="ORF">KC19_3G170300</name>
</gene>
<feature type="region of interest" description="Disordered" evidence="1">
    <location>
        <begin position="759"/>
        <end position="793"/>
    </location>
</feature>
<feature type="domain" description="Agenet" evidence="2">
    <location>
        <begin position="793"/>
        <end position="851"/>
    </location>
</feature>
<feature type="region of interest" description="Disordered" evidence="1">
    <location>
        <begin position="70"/>
        <end position="97"/>
    </location>
</feature>
<feature type="compositionally biased region" description="Basic and acidic residues" evidence="1">
    <location>
        <begin position="114"/>
        <end position="130"/>
    </location>
</feature>
<dbReference type="CDD" id="cd20405">
    <property type="entry name" value="Tudor_Agenet_AtDUF_rpt1_3"/>
    <property type="match status" value="1"/>
</dbReference>
<evidence type="ECO:0000313" key="4">
    <source>
        <dbReference type="Proteomes" id="UP000822688"/>
    </source>
</evidence>
<evidence type="ECO:0000259" key="2">
    <source>
        <dbReference type="SMART" id="SM00743"/>
    </source>
</evidence>
<feature type="compositionally biased region" description="Basic residues" evidence="1">
    <location>
        <begin position="540"/>
        <end position="552"/>
    </location>
</feature>
<dbReference type="AlphaFoldDB" id="A0A8T0IN86"/>
<evidence type="ECO:0000313" key="3">
    <source>
        <dbReference type="EMBL" id="KAG0583903.1"/>
    </source>
</evidence>
<protein>
    <recommendedName>
        <fullName evidence="2">Agenet domain-containing protein</fullName>
    </recommendedName>
</protein>
<dbReference type="PANTHER" id="PTHR48429">
    <property type="entry name" value="AGENET DOMAIN-CONTAINING PROTEIN"/>
    <property type="match status" value="1"/>
</dbReference>
<keyword evidence="4" id="KW-1185">Reference proteome</keyword>
<feature type="compositionally biased region" description="Basic residues" evidence="1">
    <location>
        <begin position="880"/>
        <end position="891"/>
    </location>
</feature>
<proteinExistence type="predicted"/>
<feature type="compositionally biased region" description="Polar residues" evidence="1">
    <location>
        <begin position="959"/>
        <end position="986"/>
    </location>
</feature>
<name>A0A8T0IN86_CERPU</name>
<accession>A0A8T0IN86</accession>
<feature type="compositionally biased region" description="Polar residues" evidence="1">
    <location>
        <begin position="387"/>
        <end position="398"/>
    </location>
</feature>
<feature type="compositionally biased region" description="Polar residues" evidence="1">
    <location>
        <begin position="637"/>
        <end position="646"/>
    </location>
</feature>
<dbReference type="InterPro" id="IPR014002">
    <property type="entry name" value="Agenet_dom_plant"/>
</dbReference>
<feature type="domain" description="Agenet" evidence="2">
    <location>
        <begin position="700"/>
        <end position="776"/>
    </location>
</feature>
<feature type="region of interest" description="Disordered" evidence="1">
    <location>
        <begin position="1159"/>
        <end position="1183"/>
    </location>
</feature>
<dbReference type="SMART" id="SM00743">
    <property type="entry name" value="Agenet"/>
    <property type="match status" value="2"/>
</dbReference>
<feature type="region of interest" description="Disordered" evidence="1">
    <location>
        <begin position="530"/>
        <end position="553"/>
    </location>
</feature>
<dbReference type="EMBL" id="CM026423">
    <property type="protein sequence ID" value="KAG0583903.1"/>
    <property type="molecule type" value="Genomic_DNA"/>
</dbReference>
<feature type="compositionally biased region" description="Polar residues" evidence="1">
    <location>
        <begin position="245"/>
        <end position="258"/>
    </location>
</feature>
<feature type="compositionally biased region" description="Basic residues" evidence="1">
    <location>
        <begin position="602"/>
        <end position="618"/>
    </location>
</feature>
<sequence>MDFTRLEADVLMVVDDEGPIESDPKAIENADLGYGIFKQTESDGEHDLTIDGVANGHQVVDLNTLDMEIDDQQPPLEPPVPMAAASDDSSGGADPKQVRADLAENVEIVINDAFEKETKAPEHADTRNLDESPLIPENVNLDESPSIPENVTLDESPLIPENVTLDGSPLIPENVNDGDNDNAQVGNSAAPEENANVDESPLIPENVNDGENDNAQVGNSAAPEENANVDESPLIPENVNDGENDNAQVGNSAASEENANVDESPLIPENVNDGENDNAQVGNSAAPEEDANVDESPLIPENVNDGENDNAQVGNSAASEENTNVNECLESASDRDQLFNHVNLAQLKAQILVMGILRKGSSPSDDLLKTACPTSIEGTPSATVAEDTNNVARGNPSSSRKRKSDGHETLPCGNDGIVGDLLNAVRDSLHSYEGPDALLLDDTARQLHSAQVSAHDAMAIATSALAQSHLVWAQSRCEDDSESGIAREAQIASVAATIAAAAAVAKAAVEAAKAIANVPVKAFAQDGQIANGVPSSSRMKGAKKSSSARKRKSDMLDSVVKAAGMASEAATQAETFLASVNPLMQAAENRGTGSRSRDTKPRTKKTATRAKPQKKATKKFGGLVSASPKTTPLRVSKSVSTKNNVPPRQKAAKGDSSRGKRKSLKARKDSRQAAPPAKSTVRDNDLTDARGSGEVNEGFESIARGVVVEVMTEETGLRGGWFYGTVLKVAKGRAFVVYHEILNDDGSKLEEWFPFKASGDPAGPRRQVRPVHPSSSMRGAGSKKRQRVSMGSQTWTTGDHVDAFIEDAWWEGILVELNDVDESKATVYFPGENDIQTVKLGNLRSSLQWEDGQWVPWANSSVVENEHQRMQGKDGSSSSKVKKDKSGKAKVPKVAASAKNSKKKSEEIEAATQDVDESVPPRPTRKGKAQDLTIVATKAKRFSTNPEHPHNRANESIPPRSTRQGNIQELSANAPKTRNSSKNLEVSRSSPPRSSRKRKGLELSSQTKKNKKNPKVLVDPVIEPTPTRSTRSSPAAKKLDKPTPTRSTRSSPAGKKPDKPTPTRSTRSSPAGKKLDKPTPTRSTRSSPGGKKLDEMTTARDTLGKTSTSKVVRIKSSDENTKIPNKGPRKDVSSGRTSKKFALNVDTTRMKTTTRSETVEVTMTKTRGKLKAEEAQKQTRRQR</sequence>
<feature type="compositionally biased region" description="Low complexity" evidence="1">
    <location>
        <begin position="83"/>
        <end position="94"/>
    </location>
</feature>
<comment type="caution">
    <text evidence="3">The sequence shown here is derived from an EMBL/GenBank/DDBJ whole genome shotgun (WGS) entry which is preliminary data.</text>
</comment>
<dbReference type="Pfam" id="PF05641">
    <property type="entry name" value="Agenet"/>
    <property type="match status" value="1"/>
</dbReference>